<name>A0A873WPN7_9CAUD</name>
<keyword evidence="2" id="KW-1185">Reference proteome</keyword>
<proteinExistence type="predicted"/>
<evidence type="ECO:0000313" key="2">
    <source>
        <dbReference type="Proteomes" id="UP000663070"/>
    </source>
</evidence>
<protein>
    <submittedName>
        <fullName evidence="1">Uncharacterized protein</fullName>
    </submittedName>
</protein>
<dbReference type="EMBL" id="MW057854">
    <property type="protein sequence ID" value="QPB11945.1"/>
    <property type="molecule type" value="Genomic_DNA"/>
</dbReference>
<dbReference type="Proteomes" id="UP000663070">
    <property type="component" value="Segment"/>
</dbReference>
<sequence>MCGAIHIKKASNSFRLTISYNDLIKILNLFKASREYIRVRKHGMFDLVEVEITCGHSLSSFINLLRGFDILEYDIVQLQPLELNLTMPRMA</sequence>
<reference evidence="1" key="1">
    <citation type="submission" date="2020-10" db="EMBL/GenBank/DDBJ databases">
        <title>Novel bacteriophages targeting Providencia spp. as potential agents for phage therapy.</title>
        <authorList>
            <person name="Rakov C."/>
            <person name="Alkalay-Oren S."/>
            <person name="Coppenhagen-Glazer S."/>
            <person name="Hazan R."/>
        </authorList>
    </citation>
    <scope>NUCLEOTIDE SEQUENCE</scope>
</reference>
<evidence type="ECO:0000313" key="1">
    <source>
        <dbReference type="EMBL" id="QPB11945.1"/>
    </source>
</evidence>
<organism evidence="1 2">
    <name type="scientific">Providencia phage PSTCR2</name>
    <dbReference type="NCBI Taxonomy" id="2783544"/>
    <lineage>
        <taxon>Viruses</taxon>
        <taxon>Duplodnaviria</taxon>
        <taxon>Heunggongvirae</taxon>
        <taxon>Uroviricota</taxon>
        <taxon>Caudoviricetes</taxon>
        <taxon>Autographivirales</taxon>
        <taxon>Autotranscriptaviridae</taxon>
        <taxon>Studiervirinae</taxon>
        <taxon>Solymavirus</taxon>
        <taxon>Solymavirus PSTCR2</taxon>
    </lineage>
</organism>
<accession>A0A873WPN7</accession>